<dbReference type="Proteomes" id="UP000198761">
    <property type="component" value="Unassembled WGS sequence"/>
</dbReference>
<protein>
    <submittedName>
        <fullName evidence="1">Uncharacterized protein</fullName>
    </submittedName>
</protein>
<dbReference type="RefSeq" id="WP_091303891.1">
    <property type="nucleotide sequence ID" value="NZ_FOCE01000029.1"/>
</dbReference>
<dbReference type="EMBL" id="FOCE01000029">
    <property type="protein sequence ID" value="SEO36340.1"/>
    <property type="molecule type" value="Genomic_DNA"/>
</dbReference>
<dbReference type="OrthoDB" id="564699at2"/>
<accession>A0A1H8P334</accession>
<proteinExistence type="predicted"/>
<evidence type="ECO:0000313" key="1">
    <source>
        <dbReference type="EMBL" id="SEO36340.1"/>
    </source>
</evidence>
<sequence>MVAFPAAADLTGATLTEAQFKAGLNTFLSAIVGLLGSTGEVGSALAALGAPLSSYAAKTAAYTVALSDRGRVLACSGTWTLSLPAAATATAGFDVVAQNAGSGTITIDPSGSELVDGAATLALLPGASAVLVCTGTAWVALGCQSATARLLAQAGSAAVPGLAFALDQNTGLLNPAADQIGFATGGVQRALLSGSAFQVNVPLTGTAVTQSATDGTPGRVMRVGDSTTLLSASPALRCTYGGTANAITLTSGAGFTGTPAAGLQVRFRATAANTGAATLAIDGCAPANCLTVTGAALPAGYIRTGKDTRAIFDGASWILDREMDSGSNGNGGYMRFADGRQICDSTVLTSTSSETTRTWPAEFSAPPRVFCSCSGATVGFARAASTTEIVTEVSAYNTAGARIAGYVAILAIGKWY</sequence>
<gene>
    <name evidence="1" type="ORF">SAMN04488103_1292</name>
</gene>
<dbReference type="AlphaFoldDB" id="A0A1H8P334"/>
<dbReference type="STRING" id="933059.SAMN04488103_1292"/>
<evidence type="ECO:0000313" key="2">
    <source>
        <dbReference type="Proteomes" id="UP000198761"/>
    </source>
</evidence>
<keyword evidence="2" id="KW-1185">Reference proteome</keyword>
<organism evidence="1 2">
    <name type="scientific">Gemmobacter aquatilis</name>
    <dbReference type="NCBI Taxonomy" id="933059"/>
    <lineage>
        <taxon>Bacteria</taxon>
        <taxon>Pseudomonadati</taxon>
        <taxon>Pseudomonadota</taxon>
        <taxon>Alphaproteobacteria</taxon>
        <taxon>Rhodobacterales</taxon>
        <taxon>Paracoccaceae</taxon>
        <taxon>Gemmobacter</taxon>
    </lineage>
</organism>
<name>A0A1H8P334_9RHOB</name>
<reference evidence="1 2" key="1">
    <citation type="submission" date="2016-10" db="EMBL/GenBank/DDBJ databases">
        <authorList>
            <person name="de Groot N.N."/>
        </authorList>
    </citation>
    <scope>NUCLEOTIDE SEQUENCE [LARGE SCALE GENOMIC DNA]</scope>
    <source>
        <strain evidence="1 2">DSM 3857</strain>
    </source>
</reference>